<name>A0A4U0SLY0_9ACTN</name>
<protein>
    <recommendedName>
        <fullName evidence="2">Probable allantoicase</fullName>
        <ecNumber evidence="2">3.5.3.4</ecNumber>
    </recommendedName>
    <alternativeName>
        <fullName evidence="2">Allantoate amidinohydrolase</fullName>
    </alternativeName>
</protein>
<dbReference type="GO" id="GO:0000256">
    <property type="term" value="P:allantoin catabolic process"/>
    <property type="evidence" value="ECO:0007669"/>
    <property type="project" value="UniProtKB-UniRule"/>
</dbReference>
<evidence type="ECO:0000259" key="3">
    <source>
        <dbReference type="Pfam" id="PF03561"/>
    </source>
</evidence>
<dbReference type="OrthoDB" id="2078334at2"/>
<keyword evidence="5" id="KW-1185">Reference proteome</keyword>
<dbReference type="InterPro" id="IPR015908">
    <property type="entry name" value="Allantoicase_dom"/>
</dbReference>
<dbReference type="UniPathway" id="UPA00395">
    <property type="reaction ID" value="UER00654"/>
</dbReference>
<comment type="similarity">
    <text evidence="1 2">Belongs to the allantoicase family.</text>
</comment>
<dbReference type="InterPro" id="IPR008979">
    <property type="entry name" value="Galactose-bd-like_sf"/>
</dbReference>
<dbReference type="PANTHER" id="PTHR12045">
    <property type="entry name" value="ALLANTOICASE"/>
    <property type="match status" value="1"/>
</dbReference>
<dbReference type="Gene3D" id="2.60.120.260">
    <property type="entry name" value="Galactose-binding domain-like"/>
    <property type="match status" value="2"/>
</dbReference>
<comment type="catalytic activity">
    <reaction evidence="2">
        <text>allantoate + H2O = (S)-ureidoglycolate + urea</text>
        <dbReference type="Rhea" id="RHEA:11016"/>
        <dbReference type="ChEBI" id="CHEBI:15377"/>
        <dbReference type="ChEBI" id="CHEBI:16199"/>
        <dbReference type="ChEBI" id="CHEBI:17536"/>
        <dbReference type="ChEBI" id="CHEBI:57296"/>
        <dbReference type="EC" id="3.5.3.4"/>
    </reaction>
</comment>
<dbReference type="Proteomes" id="UP000305778">
    <property type="component" value="Unassembled WGS sequence"/>
</dbReference>
<sequence length="378" mass="40784">MIDLASRALGGSVVMANDESFGEKENLIVPTAADFTPGSFGHKGEIVDGWETRRRRTPGHDWALIRLGSPGVIHSIDVDTSFFTGNYPETCRLEACGVEGYPSPEQLTAPDVSWEEIVPLSALEGGTHNHFTVTAPTRFTHVRLSIHPDGGVARLRVNGRVVPDPRRFDGLTPDLAAREHGGVVEVSSDTFYSSAGALNLPGLARHMGDGWETRRRRGTGNDWAIISLAAPGQLRQIEVDTSYYVNNASGECALYGANSETTPGPDSPVWFPLLSRTRLQPDTRHFFDIAGTEAVTHVRFDVFPDGGISRLRLFGAVDSAAWPALALRWFNALPADQAQAVLTGTAGFDRDTARILTARRPLTHGDPATAAIPGLRGA</sequence>
<evidence type="ECO:0000313" key="4">
    <source>
        <dbReference type="EMBL" id="TKA09237.1"/>
    </source>
</evidence>
<feature type="domain" description="Allantoicase" evidence="3">
    <location>
        <begin position="10"/>
        <end position="161"/>
    </location>
</feature>
<dbReference type="HAMAP" id="MF_00813">
    <property type="entry name" value="Allantoicase"/>
    <property type="match status" value="1"/>
</dbReference>
<organism evidence="4 5">
    <name type="scientific">Actinacidiphila oryziradicis</name>
    <dbReference type="NCBI Taxonomy" id="2571141"/>
    <lineage>
        <taxon>Bacteria</taxon>
        <taxon>Bacillati</taxon>
        <taxon>Actinomycetota</taxon>
        <taxon>Actinomycetes</taxon>
        <taxon>Kitasatosporales</taxon>
        <taxon>Streptomycetaceae</taxon>
        <taxon>Actinacidiphila</taxon>
    </lineage>
</organism>
<dbReference type="SUPFAM" id="SSF49785">
    <property type="entry name" value="Galactose-binding domain-like"/>
    <property type="match status" value="2"/>
</dbReference>
<feature type="domain" description="Allantoicase" evidence="3">
    <location>
        <begin position="181"/>
        <end position="317"/>
    </location>
</feature>
<evidence type="ECO:0000256" key="1">
    <source>
        <dbReference type="ARBA" id="ARBA00009242"/>
    </source>
</evidence>
<reference evidence="4 5" key="1">
    <citation type="submission" date="2019-04" db="EMBL/GenBank/DDBJ databases">
        <title>Streptomyces oryziradicis sp. nov., a novel actinomycete isolated from rhizosphere soil of rice (Oryza sativa L.).</title>
        <authorList>
            <person name="Li C."/>
        </authorList>
    </citation>
    <scope>NUCLEOTIDE SEQUENCE [LARGE SCALE GENOMIC DNA]</scope>
    <source>
        <strain evidence="4 5">NEAU-C40</strain>
    </source>
</reference>
<dbReference type="EC" id="3.5.3.4" evidence="2"/>
<dbReference type="PANTHER" id="PTHR12045:SF3">
    <property type="entry name" value="INACTIVE ALLANTOICASE-RELATED"/>
    <property type="match status" value="1"/>
</dbReference>
<dbReference type="AlphaFoldDB" id="A0A4U0SLY0"/>
<dbReference type="InterPro" id="IPR005164">
    <property type="entry name" value="Allantoicase"/>
</dbReference>
<dbReference type="NCBIfam" id="TIGR02961">
    <property type="entry name" value="allantoicase"/>
    <property type="match status" value="1"/>
</dbReference>
<dbReference type="EMBL" id="SUMC01000024">
    <property type="protein sequence ID" value="TKA09237.1"/>
    <property type="molecule type" value="Genomic_DNA"/>
</dbReference>
<gene>
    <name evidence="2 4" type="primary">alc</name>
    <name evidence="4" type="ORF">FCI23_24360</name>
</gene>
<keyword evidence="2" id="KW-0659">Purine metabolism</keyword>
<proteinExistence type="inferred from homology"/>
<evidence type="ECO:0000313" key="5">
    <source>
        <dbReference type="Proteomes" id="UP000305778"/>
    </source>
</evidence>
<dbReference type="Pfam" id="PF03561">
    <property type="entry name" value="Allantoicase"/>
    <property type="match status" value="2"/>
</dbReference>
<dbReference type="GO" id="GO:0004037">
    <property type="term" value="F:allantoicase activity"/>
    <property type="evidence" value="ECO:0007669"/>
    <property type="project" value="UniProtKB-UniRule"/>
</dbReference>
<keyword evidence="2 4" id="KW-0378">Hydrolase</keyword>
<accession>A0A4U0SLY0</accession>
<comment type="pathway">
    <text evidence="2">Nitrogen metabolism; (S)-allantoin degradation; (S)-ureidoglycolate from allantoate (aminidohydrolase route): step 1/1.</text>
</comment>
<dbReference type="PIRSF" id="PIRSF016516">
    <property type="entry name" value="Allantoicase"/>
    <property type="match status" value="1"/>
</dbReference>
<dbReference type="GO" id="GO:0006144">
    <property type="term" value="P:purine nucleobase metabolic process"/>
    <property type="evidence" value="ECO:0007669"/>
    <property type="project" value="UniProtKB-KW"/>
</dbReference>
<comment type="caution">
    <text evidence="4">The sequence shown here is derived from an EMBL/GenBank/DDBJ whole genome shotgun (WGS) entry which is preliminary data.</text>
</comment>
<evidence type="ECO:0000256" key="2">
    <source>
        <dbReference type="HAMAP-Rule" id="MF_00813"/>
    </source>
</evidence>